<dbReference type="EMBL" id="BOOW01000011">
    <property type="protein sequence ID" value="GII91740.1"/>
    <property type="molecule type" value="Genomic_DNA"/>
</dbReference>
<comment type="caution">
    <text evidence="2">The sequence shown here is derived from an EMBL/GenBank/DDBJ whole genome shotgun (WGS) entry which is preliminary data.</text>
</comment>
<keyword evidence="3" id="KW-1185">Reference proteome</keyword>
<feature type="region of interest" description="Disordered" evidence="1">
    <location>
        <begin position="46"/>
        <end position="65"/>
    </location>
</feature>
<feature type="compositionally biased region" description="Basic residues" evidence="1">
    <location>
        <begin position="48"/>
        <end position="58"/>
    </location>
</feature>
<dbReference type="RefSeq" id="WP_204023801.1">
    <property type="nucleotide sequence ID" value="NZ_BOOW01000011.1"/>
</dbReference>
<name>A0A919V499_9ACTN</name>
<reference evidence="2" key="1">
    <citation type="submission" date="2021-01" db="EMBL/GenBank/DDBJ databases">
        <title>Whole genome shotgun sequence of Sinosporangium siamense NBRC 109515.</title>
        <authorList>
            <person name="Komaki H."/>
            <person name="Tamura T."/>
        </authorList>
    </citation>
    <scope>NUCLEOTIDE SEQUENCE</scope>
    <source>
        <strain evidence="2">NBRC 109515</strain>
    </source>
</reference>
<dbReference type="AlphaFoldDB" id="A0A919V499"/>
<proteinExistence type="predicted"/>
<protein>
    <submittedName>
        <fullName evidence="2">Uncharacterized protein</fullName>
    </submittedName>
</protein>
<gene>
    <name evidence="2" type="ORF">Ssi02_19710</name>
</gene>
<accession>A0A919V499</accession>
<sequence>MTKLTVVPEHLPVHKVRHIRSAAGHRRTADAKVVDLRAYTGRNVLHFPSKHRPHKPHKNGPTPAA</sequence>
<evidence type="ECO:0000313" key="3">
    <source>
        <dbReference type="Proteomes" id="UP000606172"/>
    </source>
</evidence>
<dbReference type="Proteomes" id="UP000606172">
    <property type="component" value="Unassembled WGS sequence"/>
</dbReference>
<evidence type="ECO:0000313" key="2">
    <source>
        <dbReference type="EMBL" id="GII91740.1"/>
    </source>
</evidence>
<organism evidence="2 3">
    <name type="scientific">Sinosporangium siamense</name>
    <dbReference type="NCBI Taxonomy" id="1367973"/>
    <lineage>
        <taxon>Bacteria</taxon>
        <taxon>Bacillati</taxon>
        <taxon>Actinomycetota</taxon>
        <taxon>Actinomycetes</taxon>
        <taxon>Streptosporangiales</taxon>
        <taxon>Streptosporangiaceae</taxon>
        <taxon>Sinosporangium</taxon>
    </lineage>
</organism>
<evidence type="ECO:0000256" key="1">
    <source>
        <dbReference type="SAM" id="MobiDB-lite"/>
    </source>
</evidence>